<dbReference type="InterPro" id="IPR047150">
    <property type="entry name" value="SGT"/>
</dbReference>
<evidence type="ECO:0000256" key="4">
    <source>
        <dbReference type="SAM" id="MobiDB-lite"/>
    </source>
</evidence>
<evidence type="ECO:0000313" key="6">
    <source>
        <dbReference type="Proteomes" id="UP000054558"/>
    </source>
</evidence>
<feature type="compositionally biased region" description="Polar residues" evidence="4">
    <location>
        <begin position="727"/>
        <end position="743"/>
    </location>
</feature>
<keyword evidence="6" id="KW-1185">Reference proteome</keyword>
<sequence length="1096" mass="120899">MPPMRGFSLRLKLSADCNLLPSYFLLLVLHLLSGGGLQDIRFTVSQWRRLAWSLTSSSDTTLPSMETSIRNVEAAAEAYKTQGNQAYGSKRFSEAVRLYTEAHNVLPNEPVFLSNRAAAHFETGDYAASLADDSAALALLDSADVTADVSKGLQLREKVLNRARRAALQRKEWGTCLRFCELLEKVEARLGRQHCVGAETHFGHYPVGHEDPDGLIGAFGAVDGTGIEPIPISELAELSSGEKLNVRLLFGACGDPRHVMQSFYELESHLTAQYNLEEGLEEWSEVGSEENLEEGSEEGLTADSGKASEKGTESDGEEGATLWEGVSLICDMNDLDVRILARNVLMLVLLRDVGTQPGCSEDGGAVLDKLRWQIKYVDMIETMEEGDSTKNVTRKYVKAWEDAHPGRDSNDYFSEDFFVGTHFQEQDVLSGELLYKVWLSCNLTAAESTALTETLNSLVAASRSLATWQTDPQLRWIEFPSEHSLAAARTLWRVWRDFGRTGGASVAPEGYKPQFDPFGRMRTEPEGFGRYKLRHMVAALRSDAPMMRMRNGRDEFNKGARVEMDSWRRTGVTASYADVMAGRTGLKGMPPNPTMLNEITPDGEFVAKDPADNPWNFGPESLFYNGGPFALAPNLRDLPDALRGFVGMTSLQFYIWAQALARLLGRGADVRVRVLCGDICEAAGGARERAGGGSPSDAPTAGDGADRNSLTGNHLKPPPATEPRQGQPVQVLTEDASTSSSQEAQRKVQSDGRTGVNPSPPHAYDRIHTTNVIDYVGPLNVLTGIGSQLKPDCRHVAIKTNVLLNLGLYLKPDSPTRVFDLDHWLRRELLLSRRELLDFLGYTVNVSPHDLADPTYLVPTLGTEPPLAGSARLAEWLEKTLVNVTLPLVTEEPRRTPGRGCSVLEPRGHTIATFVNLLRHLVERRGARAHWVAERTESALQRPEVWRTDLAVAVSLALPSLPFVPASPALFPLSSLVRHSLAVPLFPWAVIAGTFTGNPQLALVVIEPEKSNESLSPEDVKYQRMTDASGDRLRTMLTESRRGVHLFSSLVVRKPDKGHVSQVEVWLPKKWVDEGTGEALLLRIDRYEFVSRFAEL</sequence>
<dbReference type="AlphaFoldDB" id="A0A1Y1I1U9"/>
<dbReference type="EMBL" id="DF237138">
    <property type="protein sequence ID" value="GAQ84453.1"/>
    <property type="molecule type" value="Genomic_DNA"/>
</dbReference>
<dbReference type="PROSITE" id="PS50005">
    <property type="entry name" value="TPR"/>
    <property type="match status" value="1"/>
</dbReference>
<feature type="repeat" description="TPR" evidence="3">
    <location>
        <begin position="76"/>
        <end position="109"/>
    </location>
</feature>
<dbReference type="Gene3D" id="1.25.40.10">
    <property type="entry name" value="Tetratricopeptide repeat domain"/>
    <property type="match status" value="1"/>
</dbReference>
<dbReference type="PANTHER" id="PTHR45831:SF2">
    <property type="entry name" value="LD24721P"/>
    <property type="match status" value="1"/>
</dbReference>
<evidence type="ECO:0000256" key="2">
    <source>
        <dbReference type="ARBA" id="ARBA00022803"/>
    </source>
</evidence>
<evidence type="ECO:0000256" key="1">
    <source>
        <dbReference type="ARBA" id="ARBA00022737"/>
    </source>
</evidence>
<accession>A0A1Y1I1U9</accession>
<dbReference type="InterPro" id="IPR019734">
    <property type="entry name" value="TPR_rpt"/>
</dbReference>
<evidence type="ECO:0000256" key="3">
    <source>
        <dbReference type="PROSITE-ProRule" id="PRU00339"/>
    </source>
</evidence>
<organism evidence="5 6">
    <name type="scientific">Klebsormidium nitens</name>
    <name type="common">Green alga</name>
    <name type="synonym">Ulothrix nitens</name>
    <dbReference type="NCBI Taxonomy" id="105231"/>
    <lineage>
        <taxon>Eukaryota</taxon>
        <taxon>Viridiplantae</taxon>
        <taxon>Streptophyta</taxon>
        <taxon>Klebsormidiophyceae</taxon>
        <taxon>Klebsormidiales</taxon>
        <taxon>Klebsormidiaceae</taxon>
        <taxon>Klebsormidium</taxon>
    </lineage>
</organism>
<feature type="region of interest" description="Disordered" evidence="4">
    <location>
        <begin position="685"/>
        <end position="764"/>
    </location>
</feature>
<feature type="region of interest" description="Disordered" evidence="4">
    <location>
        <begin position="282"/>
        <end position="318"/>
    </location>
</feature>
<dbReference type="SUPFAM" id="SSF48452">
    <property type="entry name" value="TPR-like"/>
    <property type="match status" value="1"/>
</dbReference>
<keyword evidence="1" id="KW-0677">Repeat</keyword>
<dbReference type="STRING" id="105231.A0A1Y1I1U9"/>
<dbReference type="Proteomes" id="UP000054558">
    <property type="component" value="Unassembled WGS sequence"/>
</dbReference>
<name>A0A1Y1I1U9_KLENI</name>
<dbReference type="SMART" id="SM00028">
    <property type="entry name" value="TPR"/>
    <property type="match status" value="2"/>
</dbReference>
<dbReference type="InterPro" id="IPR011990">
    <property type="entry name" value="TPR-like_helical_dom_sf"/>
</dbReference>
<dbReference type="OrthoDB" id="2335338at2759"/>
<proteinExistence type="predicted"/>
<dbReference type="PANTHER" id="PTHR45831">
    <property type="entry name" value="LD24721P"/>
    <property type="match status" value="1"/>
</dbReference>
<keyword evidence="2 3" id="KW-0802">TPR repeat</keyword>
<reference evidence="5 6" key="1">
    <citation type="journal article" date="2014" name="Nat. Commun.">
        <title>Klebsormidium flaccidum genome reveals primary factors for plant terrestrial adaptation.</title>
        <authorList>
            <person name="Hori K."/>
            <person name="Maruyama F."/>
            <person name="Fujisawa T."/>
            <person name="Togashi T."/>
            <person name="Yamamoto N."/>
            <person name="Seo M."/>
            <person name="Sato S."/>
            <person name="Yamada T."/>
            <person name="Mori H."/>
            <person name="Tajima N."/>
            <person name="Moriyama T."/>
            <person name="Ikeuchi M."/>
            <person name="Watanabe M."/>
            <person name="Wada H."/>
            <person name="Kobayashi K."/>
            <person name="Saito M."/>
            <person name="Masuda T."/>
            <person name="Sasaki-Sekimoto Y."/>
            <person name="Mashiguchi K."/>
            <person name="Awai K."/>
            <person name="Shimojima M."/>
            <person name="Masuda S."/>
            <person name="Iwai M."/>
            <person name="Nobusawa T."/>
            <person name="Narise T."/>
            <person name="Kondo S."/>
            <person name="Saito H."/>
            <person name="Sato R."/>
            <person name="Murakawa M."/>
            <person name="Ihara Y."/>
            <person name="Oshima-Yamada Y."/>
            <person name="Ohtaka K."/>
            <person name="Satoh M."/>
            <person name="Sonobe K."/>
            <person name="Ishii M."/>
            <person name="Ohtani R."/>
            <person name="Kanamori-Sato M."/>
            <person name="Honoki R."/>
            <person name="Miyazaki D."/>
            <person name="Mochizuki H."/>
            <person name="Umetsu J."/>
            <person name="Higashi K."/>
            <person name="Shibata D."/>
            <person name="Kamiya Y."/>
            <person name="Sato N."/>
            <person name="Nakamura Y."/>
            <person name="Tabata S."/>
            <person name="Ida S."/>
            <person name="Kurokawa K."/>
            <person name="Ohta H."/>
        </authorList>
    </citation>
    <scope>NUCLEOTIDE SEQUENCE [LARGE SCALE GENOMIC DNA]</scope>
    <source>
        <strain evidence="5 6">NIES-2285</strain>
    </source>
</reference>
<evidence type="ECO:0000313" key="5">
    <source>
        <dbReference type="EMBL" id="GAQ84453.1"/>
    </source>
</evidence>
<gene>
    <name evidence="5" type="ORF">KFL_001890170</name>
</gene>
<protein>
    <submittedName>
        <fullName evidence="5">Uncharacterized protein</fullName>
    </submittedName>
</protein>
<feature type="compositionally biased region" description="Acidic residues" evidence="4">
    <location>
        <begin position="282"/>
        <end position="297"/>
    </location>
</feature>